<dbReference type="RefSeq" id="WP_089143170.1">
    <property type="nucleotide sequence ID" value="NZ_CP047415.1"/>
</dbReference>
<dbReference type="AlphaFoldDB" id="A0A226TMZ7"/>
<dbReference type="GO" id="GO:0008168">
    <property type="term" value="F:methyltransferase activity"/>
    <property type="evidence" value="ECO:0007669"/>
    <property type="project" value="UniProtKB-KW"/>
</dbReference>
<evidence type="ECO:0000313" key="6">
    <source>
        <dbReference type="Proteomes" id="UP000510660"/>
    </source>
</evidence>
<sequence length="178" mass="21387">MSNSTDLIAIIVEGHTERAIMEVLLEHDALKFNEDDLLEGEVIRARNAKKFAKEFLNKGFRSRKVKIYRILDSKTEKFNLPEVYKKKVSEVVELRTRPEIEILDILYHQDYQRYTNNYKSKVKPSDFVKQYYHDLKSVKSYDENYYFWNSHYDDLINVLKQYKQYHSSEKCIADLLKE</sequence>
<protein>
    <submittedName>
        <fullName evidence="2">N-6 DNA methylase</fullName>
    </submittedName>
</protein>
<evidence type="ECO:0000313" key="2">
    <source>
        <dbReference type="EMBL" id="OXC21067.1"/>
    </source>
</evidence>
<dbReference type="GO" id="GO:0032259">
    <property type="term" value="P:methylation"/>
    <property type="evidence" value="ECO:0007669"/>
    <property type="project" value="UniProtKB-KW"/>
</dbReference>
<dbReference type="Proteomes" id="UP000198437">
    <property type="component" value="Unassembled WGS sequence"/>
</dbReference>
<evidence type="ECO:0000313" key="1">
    <source>
        <dbReference type="EMBL" id="KAB1977734.1"/>
    </source>
</evidence>
<dbReference type="EMBL" id="LYQW01000047">
    <property type="protein sequence ID" value="OXC21067.1"/>
    <property type="molecule type" value="Genomic_DNA"/>
</dbReference>
<keyword evidence="2" id="KW-0808">Transferase</keyword>
<dbReference type="EMBL" id="CP047415">
    <property type="protein sequence ID" value="QLL74258.1"/>
    <property type="molecule type" value="Genomic_DNA"/>
</dbReference>
<reference evidence="2 4" key="1">
    <citation type="submission" date="2016-05" db="EMBL/GenBank/DDBJ databases">
        <authorList>
            <person name="Johnson T.J."/>
            <person name="Youmans B.P."/>
            <person name="Case K.A."/>
        </authorList>
    </citation>
    <scope>NUCLEOTIDE SEQUENCE [LARGE SCALE GENOMIC DNA]</scope>
    <source>
        <strain evidence="2 4">UMNLC6</strain>
    </source>
</reference>
<dbReference type="Proteomes" id="UP000510660">
    <property type="component" value="Chromosome"/>
</dbReference>
<proteinExistence type="predicted"/>
<dbReference type="Proteomes" id="UP000430323">
    <property type="component" value="Unassembled WGS sequence"/>
</dbReference>
<evidence type="ECO:0000313" key="4">
    <source>
        <dbReference type="Proteomes" id="UP000198437"/>
    </source>
</evidence>
<reference evidence="1 5" key="2">
    <citation type="submission" date="2019-09" db="EMBL/GenBank/DDBJ databases">
        <title>Investigation of probiotic properties of different lactic acid bacteria.</title>
        <authorList>
            <person name="Jaomanjaka F."/>
            <person name="Blanc P."/>
        </authorList>
    </citation>
    <scope>NUCLEOTIDE SEQUENCE [LARGE SCALE GENOMIC DNA]</scope>
    <source>
        <strain evidence="1 5">BIO6272</strain>
    </source>
</reference>
<organism evidence="2 4">
    <name type="scientific">Lactobacillus crispatus</name>
    <dbReference type="NCBI Taxonomy" id="47770"/>
    <lineage>
        <taxon>Bacteria</taxon>
        <taxon>Bacillati</taxon>
        <taxon>Bacillota</taxon>
        <taxon>Bacilli</taxon>
        <taxon>Lactobacillales</taxon>
        <taxon>Lactobacillaceae</taxon>
        <taxon>Lactobacillus</taxon>
    </lineage>
</organism>
<gene>
    <name evidence="2" type="ORF">AYP82_01880</name>
    <name evidence="1" type="ORF">F8251_02635</name>
    <name evidence="3" type="ORF">GTO85_07805</name>
</gene>
<name>A0A226TMZ7_9LACO</name>
<dbReference type="EMBL" id="WBOB01000007">
    <property type="protein sequence ID" value="KAB1977734.1"/>
    <property type="molecule type" value="Genomic_DNA"/>
</dbReference>
<evidence type="ECO:0000313" key="5">
    <source>
        <dbReference type="Proteomes" id="UP000430323"/>
    </source>
</evidence>
<keyword evidence="2" id="KW-0489">Methyltransferase</keyword>
<reference evidence="3 6" key="3">
    <citation type="submission" date="2020-01" db="EMBL/GenBank/DDBJ databases">
        <title>Complete and circular genome sequences of six lactobacillus isolates from horses.</title>
        <authorList>
            <person name="Hassan H.M."/>
        </authorList>
    </citation>
    <scope>NUCLEOTIDE SEQUENCE [LARGE SCALE GENOMIC DNA]</scope>
    <source>
        <strain evidence="3 6">1D</strain>
    </source>
</reference>
<evidence type="ECO:0000313" key="3">
    <source>
        <dbReference type="EMBL" id="QLL74258.1"/>
    </source>
</evidence>
<accession>A0A226TMZ7</accession>